<organism evidence="2 3">
    <name type="scientific">Sphingomonas ginkgonis</name>
    <dbReference type="NCBI Taxonomy" id="2315330"/>
    <lineage>
        <taxon>Bacteria</taxon>
        <taxon>Pseudomonadati</taxon>
        <taxon>Pseudomonadota</taxon>
        <taxon>Alphaproteobacteria</taxon>
        <taxon>Sphingomonadales</taxon>
        <taxon>Sphingomonadaceae</taxon>
        <taxon>Sphingomonas</taxon>
    </lineage>
</organism>
<keyword evidence="3" id="KW-1185">Reference proteome</keyword>
<evidence type="ECO:0000259" key="1">
    <source>
        <dbReference type="Pfam" id="PF06904"/>
    </source>
</evidence>
<accession>A0A3R9YMK1</accession>
<feature type="domain" description="Extensin-like C-terminal" evidence="1">
    <location>
        <begin position="60"/>
        <end position="239"/>
    </location>
</feature>
<dbReference type="RefSeq" id="WP_126718750.1">
    <property type="nucleotide sequence ID" value="NZ_RWJF01000001.1"/>
</dbReference>
<dbReference type="Proteomes" id="UP000274661">
    <property type="component" value="Unassembled WGS sequence"/>
</dbReference>
<dbReference type="AlphaFoldDB" id="A0A3R9YMK1"/>
<dbReference type="OrthoDB" id="9809788at2"/>
<proteinExistence type="predicted"/>
<dbReference type="EMBL" id="RWJF01000001">
    <property type="protein sequence ID" value="RST30917.1"/>
    <property type="molecule type" value="Genomic_DNA"/>
</dbReference>
<protein>
    <submittedName>
        <fullName evidence="2">Extensin family protein</fullName>
    </submittedName>
</protein>
<comment type="caution">
    <text evidence="2">The sequence shown here is derived from an EMBL/GenBank/DDBJ whole genome shotgun (WGS) entry which is preliminary data.</text>
</comment>
<evidence type="ECO:0000313" key="3">
    <source>
        <dbReference type="Proteomes" id="UP000274661"/>
    </source>
</evidence>
<evidence type="ECO:0000313" key="2">
    <source>
        <dbReference type="EMBL" id="RST30917.1"/>
    </source>
</evidence>
<sequence>MRRALLFFILLTVAAVAIIELAGWTGRHPQDLPWTRLRLGDPPGRFTAEKLAALRDDPAQCLALLAEAGAADRPAAAVDAGPDCRFDDAVRILPGGSRKADFRPASPLASCPLAAGLLLWDRDVLQPAAHDLYGERAVQLLHAGTLSCRRLYGRKAGAFSEHATANAIDLVGVRLAGGRTILVGSGWRGGDPRAAAFLHRLRDGACGLFTTTLSPDYNKAHRGHFHLDLARHSGWSACR</sequence>
<name>A0A3R9YMK1_9SPHN</name>
<gene>
    <name evidence="2" type="ORF">HMF7854_08735</name>
</gene>
<reference evidence="2 3" key="1">
    <citation type="submission" date="2018-12" db="EMBL/GenBank/DDBJ databases">
        <title>Sphingomonas sp. HMF7854 Genome sequencing and assembly.</title>
        <authorList>
            <person name="Cha I."/>
            <person name="Kang H."/>
            <person name="Kim H."/>
            <person name="Kang J."/>
            <person name="Joh K."/>
        </authorList>
    </citation>
    <scope>NUCLEOTIDE SEQUENCE [LARGE SCALE GENOMIC DNA]</scope>
    <source>
        <strain evidence="2 3">HMF7854</strain>
    </source>
</reference>
<dbReference type="Pfam" id="PF06904">
    <property type="entry name" value="Extensin-like_C"/>
    <property type="match status" value="1"/>
</dbReference>
<dbReference type="InterPro" id="IPR009683">
    <property type="entry name" value="Extensin-like_C"/>
</dbReference>